<dbReference type="Gene3D" id="3.40.190.10">
    <property type="entry name" value="Periplasmic binding protein-like II"/>
    <property type="match status" value="2"/>
</dbReference>
<comment type="similarity">
    <text evidence="1">Belongs to the LysR transcriptional regulatory family.</text>
</comment>
<sequence length="298" mass="33426">MELRQLRYFVAVAEEMNFTRAASRLHMTQPPLSRQIQQIEEAVGLSLFERGARPLKLTDAGRIFYEQAKRLVDESDEIVPLTRKLAELTERIVIGFVPSTLYGAIPEVIRAFREAAPQIELSLIEMFTGEQVDALKGGRIDVGFGRLRFDDTRLLREVLLEESMIVALPDSHPLALEQAPLTLAALANETLIIYPSQPRPSYADQQLAVLRDRALEPRAVHEVRELQTALGLVAAQAGVSLVPESVEGLRARGVVYRRLSDKNVFSPIVMSRRLHDEGPTTELFCSLARTLFRQRSDG</sequence>
<dbReference type="STRING" id="60547.GCA_000751215_05856"/>
<dbReference type="GO" id="GO:0003677">
    <property type="term" value="F:DNA binding"/>
    <property type="evidence" value="ECO:0007669"/>
    <property type="project" value="UniProtKB-KW"/>
</dbReference>
<proteinExistence type="inferred from homology"/>
<dbReference type="PROSITE" id="PS50931">
    <property type="entry name" value="HTH_LYSR"/>
    <property type="match status" value="1"/>
</dbReference>
<dbReference type="PANTHER" id="PTHR30346:SF17">
    <property type="entry name" value="LYSR FAMILY TRANSCRIPTIONAL REGULATOR"/>
    <property type="match status" value="1"/>
</dbReference>
<dbReference type="EMBL" id="JFHC01000013">
    <property type="protein sequence ID" value="KDR42796.1"/>
    <property type="molecule type" value="Genomic_DNA"/>
</dbReference>
<keyword evidence="2" id="KW-0805">Transcription regulation</keyword>
<dbReference type="InterPro" id="IPR036390">
    <property type="entry name" value="WH_DNA-bd_sf"/>
</dbReference>
<evidence type="ECO:0000259" key="5">
    <source>
        <dbReference type="PROSITE" id="PS50931"/>
    </source>
</evidence>
<evidence type="ECO:0000313" key="7">
    <source>
        <dbReference type="Proteomes" id="UP000027466"/>
    </source>
</evidence>
<keyword evidence="4" id="KW-0804">Transcription</keyword>
<dbReference type="PRINTS" id="PR00039">
    <property type="entry name" value="HTHLYSR"/>
</dbReference>
<accession>A0A069PZA0</accession>
<comment type="caution">
    <text evidence="6">The sequence shown here is derived from an EMBL/GenBank/DDBJ whole genome shotgun (WGS) entry which is preliminary data.</text>
</comment>
<keyword evidence="3" id="KW-0238">DNA-binding</keyword>
<dbReference type="Pfam" id="PF03466">
    <property type="entry name" value="LysR_substrate"/>
    <property type="match status" value="1"/>
</dbReference>
<feature type="domain" description="HTH lysR-type" evidence="5">
    <location>
        <begin position="1"/>
        <end position="58"/>
    </location>
</feature>
<dbReference type="InterPro" id="IPR000847">
    <property type="entry name" value="LysR_HTH_N"/>
</dbReference>
<reference evidence="6 7" key="1">
    <citation type="submission" date="2014-03" db="EMBL/GenBank/DDBJ databases">
        <title>Draft Genome Sequences of Four Burkholderia Strains.</title>
        <authorList>
            <person name="Liu X.Y."/>
            <person name="Li C.X."/>
            <person name="Xu J.H."/>
        </authorList>
    </citation>
    <scope>NUCLEOTIDE SEQUENCE [LARGE SCALE GENOMIC DNA]</scope>
    <source>
        <strain evidence="6 7">DSM 50014</strain>
    </source>
</reference>
<dbReference type="SUPFAM" id="SSF53850">
    <property type="entry name" value="Periplasmic binding protein-like II"/>
    <property type="match status" value="1"/>
</dbReference>
<evidence type="ECO:0000256" key="3">
    <source>
        <dbReference type="ARBA" id="ARBA00023125"/>
    </source>
</evidence>
<evidence type="ECO:0000313" key="6">
    <source>
        <dbReference type="EMBL" id="KDR42796.1"/>
    </source>
</evidence>
<dbReference type="Proteomes" id="UP000027466">
    <property type="component" value="Unassembled WGS sequence"/>
</dbReference>
<dbReference type="Gene3D" id="1.10.10.10">
    <property type="entry name" value="Winged helix-like DNA-binding domain superfamily/Winged helix DNA-binding domain"/>
    <property type="match status" value="1"/>
</dbReference>
<dbReference type="GO" id="GO:0003700">
    <property type="term" value="F:DNA-binding transcription factor activity"/>
    <property type="evidence" value="ECO:0007669"/>
    <property type="project" value="InterPro"/>
</dbReference>
<dbReference type="PANTHER" id="PTHR30346">
    <property type="entry name" value="TRANSCRIPTIONAL DUAL REGULATOR HCAR-RELATED"/>
    <property type="match status" value="1"/>
</dbReference>
<evidence type="ECO:0000256" key="2">
    <source>
        <dbReference type="ARBA" id="ARBA00023015"/>
    </source>
</evidence>
<evidence type="ECO:0000256" key="4">
    <source>
        <dbReference type="ARBA" id="ARBA00023163"/>
    </source>
</evidence>
<dbReference type="AlphaFoldDB" id="A0A069PZA0"/>
<protein>
    <submittedName>
        <fullName evidence="6">LysR family transcriptional regulator</fullName>
    </submittedName>
</protein>
<evidence type="ECO:0000256" key="1">
    <source>
        <dbReference type="ARBA" id="ARBA00009437"/>
    </source>
</evidence>
<dbReference type="Pfam" id="PF00126">
    <property type="entry name" value="HTH_1"/>
    <property type="match status" value="1"/>
</dbReference>
<gene>
    <name evidence="6" type="ORF">BG61_06530</name>
</gene>
<dbReference type="SUPFAM" id="SSF46785">
    <property type="entry name" value="Winged helix' DNA-binding domain"/>
    <property type="match status" value="1"/>
</dbReference>
<dbReference type="FunFam" id="1.10.10.10:FF:000001">
    <property type="entry name" value="LysR family transcriptional regulator"/>
    <property type="match status" value="1"/>
</dbReference>
<organism evidence="6 7">
    <name type="scientific">Caballeronia glathei</name>
    <dbReference type="NCBI Taxonomy" id="60547"/>
    <lineage>
        <taxon>Bacteria</taxon>
        <taxon>Pseudomonadati</taxon>
        <taxon>Pseudomonadota</taxon>
        <taxon>Betaproteobacteria</taxon>
        <taxon>Burkholderiales</taxon>
        <taxon>Burkholderiaceae</taxon>
        <taxon>Caballeronia</taxon>
    </lineage>
</organism>
<dbReference type="GO" id="GO:0032993">
    <property type="term" value="C:protein-DNA complex"/>
    <property type="evidence" value="ECO:0007669"/>
    <property type="project" value="TreeGrafter"/>
</dbReference>
<dbReference type="RefSeq" id="WP_035938504.1">
    <property type="nucleotide sequence ID" value="NZ_CADFFX010000017.1"/>
</dbReference>
<dbReference type="InterPro" id="IPR036388">
    <property type="entry name" value="WH-like_DNA-bd_sf"/>
</dbReference>
<dbReference type="CDD" id="cd08445">
    <property type="entry name" value="PBP2_BenM_CatM_CatR"/>
    <property type="match status" value="1"/>
</dbReference>
<name>A0A069PZA0_9BURK</name>
<keyword evidence="7" id="KW-1185">Reference proteome</keyword>
<dbReference type="InterPro" id="IPR005119">
    <property type="entry name" value="LysR_subst-bd"/>
</dbReference>